<evidence type="ECO:0000256" key="4">
    <source>
        <dbReference type="ARBA" id="ARBA00023136"/>
    </source>
</evidence>
<comment type="caution">
    <text evidence="7">The sequence shown here is derived from an EMBL/GenBank/DDBJ whole genome shotgun (WGS) entry which is preliminary data.</text>
</comment>
<reference evidence="7 8" key="1">
    <citation type="journal article" date="2014" name="Int. J. Syst. Evol. Microbiol.">
        <title>Complete genome sequence of Corynebacterium casei LMG S-19264T (=DSM 44701T), isolated from a smear-ripened cheese.</title>
        <authorList>
            <consortium name="US DOE Joint Genome Institute (JGI-PGF)"/>
            <person name="Walter F."/>
            <person name="Albersmeier A."/>
            <person name="Kalinowski J."/>
            <person name="Ruckert C."/>
        </authorList>
    </citation>
    <scope>NUCLEOTIDE SEQUENCE [LARGE SCALE GENOMIC DNA]</scope>
    <source>
        <strain evidence="7 8">CGMCC 1.7286</strain>
    </source>
</reference>
<evidence type="ECO:0000313" key="7">
    <source>
        <dbReference type="EMBL" id="GGO83777.1"/>
    </source>
</evidence>
<evidence type="ECO:0000256" key="1">
    <source>
        <dbReference type="ARBA" id="ARBA00004167"/>
    </source>
</evidence>
<keyword evidence="4 5" id="KW-0472">Membrane</keyword>
<dbReference type="GO" id="GO:0030255">
    <property type="term" value="P:protein secretion by the type IV secretion system"/>
    <property type="evidence" value="ECO:0007669"/>
    <property type="project" value="InterPro"/>
</dbReference>
<sequence length="247" mass="27977">MNARAENRQSHRALEKQYFDEARSWDLDAKERIKRSEKRAWFIAGAAVLVAVLEAGALVGLTPLKSVEPFVIRVDNNTGLVDVVSTLAETDGDVTEKAQEALDKYWLSNYIRHRENYQWETRDFDRQMVGLLSDSVIQQSYAAYTDPRLNSAAPVAVYGQNTEVEARVKAISIINSETVENGEKRTTALVRYTKQVKRAGERTPLTHWAATVTFVYLDTSMKVEDRLLNPLGFQVVKYRNDQESMGG</sequence>
<organism evidence="7 8">
    <name type="scientific">Marinobacterium nitratireducens</name>
    <dbReference type="NCBI Taxonomy" id="518897"/>
    <lineage>
        <taxon>Bacteria</taxon>
        <taxon>Pseudomonadati</taxon>
        <taxon>Pseudomonadota</taxon>
        <taxon>Gammaproteobacteria</taxon>
        <taxon>Oceanospirillales</taxon>
        <taxon>Oceanospirillaceae</taxon>
        <taxon>Marinobacterium</taxon>
    </lineage>
</organism>
<dbReference type="Pfam" id="PF04335">
    <property type="entry name" value="VirB8"/>
    <property type="match status" value="1"/>
</dbReference>
<dbReference type="SUPFAM" id="SSF54427">
    <property type="entry name" value="NTF2-like"/>
    <property type="match status" value="1"/>
</dbReference>
<keyword evidence="3 5" id="KW-1133">Transmembrane helix</keyword>
<dbReference type="InterPro" id="IPR007430">
    <property type="entry name" value="VirB8"/>
</dbReference>
<dbReference type="InterPro" id="IPR026264">
    <property type="entry name" value="VirB8/PtlE"/>
</dbReference>
<gene>
    <name evidence="7" type="primary">virB8</name>
    <name evidence="7" type="ORF">GCM10011348_28340</name>
</gene>
<evidence type="ECO:0000256" key="5">
    <source>
        <dbReference type="SAM" id="Phobius"/>
    </source>
</evidence>
<dbReference type="InterPro" id="IPR032710">
    <property type="entry name" value="NTF2-like_dom_sf"/>
</dbReference>
<dbReference type="Proteomes" id="UP000599578">
    <property type="component" value="Unassembled WGS sequence"/>
</dbReference>
<dbReference type="RefSeq" id="WP_188861278.1">
    <property type="nucleotide sequence ID" value="NZ_BMLT01000007.1"/>
</dbReference>
<dbReference type="Gene3D" id="3.10.450.230">
    <property type="entry name" value="VirB8 protein"/>
    <property type="match status" value="1"/>
</dbReference>
<accession>A0A917ZL11</accession>
<feature type="domain" description="Bacterial virulence protein VirB8" evidence="6">
    <location>
        <begin position="22"/>
        <end position="243"/>
    </location>
</feature>
<dbReference type="CDD" id="cd16424">
    <property type="entry name" value="VirB8"/>
    <property type="match status" value="1"/>
</dbReference>
<evidence type="ECO:0000313" key="8">
    <source>
        <dbReference type="Proteomes" id="UP000599578"/>
    </source>
</evidence>
<evidence type="ECO:0000256" key="3">
    <source>
        <dbReference type="ARBA" id="ARBA00022989"/>
    </source>
</evidence>
<dbReference type="EMBL" id="BMLT01000007">
    <property type="protein sequence ID" value="GGO83777.1"/>
    <property type="molecule type" value="Genomic_DNA"/>
</dbReference>
<dbReference type="PIRSF" id="PIRSF003299">
    <property type="entry name" value="VirB8_PtlE"/>
    <property type="match status" value="1"/>
</dbReference>
<evidence type="ECO:0000256" key="2">
    <source>
        <dbReference type="ARBA" id="ARBA00022692"/>
    </source>
</evidence>
<dbReference type="AlphaFoldDB" id="A0A917ZL11"/>
<keyword evidence="8" id="KW-1185">Reference proteome</keyword>
<keyword evidence="2 5" id="KW-0812">Transmembrane</keyword>
<dbReference type="GO" id="GO:0016020">
    <property type="term" value="C:membrane"/>
    <property type="evidence" value="ECO:0007669"/>
    <property type="project" value="UniProtKB-SubCell"/>
</dbReference>
<feature type="transmembrane region" description="Helical" evidence="5">
    <location>
        <begin position="40"/>
        <end position="61"/>
    </location>
</feature>
<name>A0A917ZL11_9GAMM</name>
<protein>
    <submittedName>
        <fullName evidence="7">Conjugal transfer protein TraJ</fullName>
    </submittedName>
</protein>
<proteinExistence type="predicted"/>
<evidence type="ECO:0000259" key="6">
    <source>
        <dbReference type="Pfam" id="PF04335"/>
    </source>
</evidence>
<comment type="subcellular location">
    <subcellularLocation>
        <location evidence="1">Membrane</location>
        <topology evidence="1">Single-pass membrane protein</topology>
    </subcellularLocation>
</comment>